<dbReference type="InterPro" id="IPR050301">
    <property type="entry name" value="NTE"/>
</dbReference>
<reference evidence="6 7" key="2">
    <citation type="submission" date="2017-10" db="EMBL/GenBank/DDBJ databases">
        <authorList>
            <person name="Banno H."/>
            <person name="Chua N.-H."/>
        </authorList>
    </citation>
    <scope>NUCLEOTIDE SEQUENCE [LARGE SCALE GENOMIC DNA]</scope>
    <source>
        <strain evidence="6 7">JK623</strain>
    </source>
</reference>
<feature type="short sequence motif" description="DGA/G" evidence="4">
    <location>
        <begin position="159"/>
        <end position="161"/>
    </location>
</feature>
<dbReference type="InterPro" id="IPR045943">
    <property type="entry name" value="DUF6363"/>
</dbReference>
<evidence type="ECO:0000313" key="6">
    <source>
        <dbReference type="EMBL" id="PHU36394.1"/>
    </source>
</evidence>
<dbReference type="PANTHER" id="PTHR14226">
    <property type="entry name" value="NEUROPATHY TARGET ESTERASE/SWISS CHEESE D.MELANOGASTER"/>
    <property type="match status" value="1"/>
</dbReference>
<accession>A0A2G3DZH1</accession>
<dbReference type="Pfam" id="PF19890">
    <property type="entry name" value="DUF6363"/>
    <property type="match status" value="1"/>
</dbReference>
<dbReference type="InterPro" id="IPR037483">
    <property type="entry name" value="YjjU-like"/>
</dbReference>
<evidence type="ECO:0000313" key="7">
    <source>
        <dbReference type="Proteomes" id="UP000224563"/>
    </source>
</evidence>
<evidence type="ECO:0000256" key="2">
    <source>
        <dbReference type="ARBA" id="ARBA00022963"/>
    </source>
</evidence>
<dbReference type="AlphaFoldDB" id="A0A2G3DZH1"/>
<evidence type="ECO:0000259" key="5">
    <source>
        <dbReference type="PROSITE" id="PS51635"/>
    </source>
</evidence>
<dbReference type="Pfam" id="PF01734">
    <property type="entry name" value="Patatin"/>
    <property type="match status" value="1"/>
</dbReference>
<dbReference type="RefSeq" id="WP_099386925.1">
    <property type="nucleotide sequence ID" value="NZ_JANSWH010000041.1"/>
</dbReference>
<feature type="short sequence motif" description="GXSXG" evidence="4">
    <location>
        <begin position="36"/>
        <end position="40"/>
    </location>
</feature>
<keyword evidence="1 4" id="KW-0378">Hydrolase</keyword>
<dbReference type="InterPro" id="IPR002641">
    <property type="entry name" value="PNPLA_dom"/>
</dbReference>
<keyword evidence="3 4" id="KW-0443">Lipid metabolism</keyword>
<sequence>MKTGLVMEGGAMKGIFTCGVIDVMMERGLTFDGAIGVSAGAAFGCNLKSNQPGRPLRYNIKYVNDKRYASFQSLFTTGDFYGVDFCYRRIPDELDPWDRKAFRENPMEFYCVATDCETGKAVYHKCKDGGEKDLQWIRASASVPVVSRVVEIGNRKLLDGGISDPIPLRYFEWKGYSKNVVITTKPADYVDRIGWGSVAAVKAALHKYPNVVRATEQSPNHYNRTMEYLRKREEEGAIFTIRPPQDLEIGAVGKNEENLLRVYKIGRETAIRRWNDLVRFLNS</sequence>
<feature type="active site" description="Nucleophile" evidence="4">
    <location>
        <position position="38"/>
    </location>
</feature>
<dbReference type="EMBL" id="PDYG01000134">
    <property type="protein sequence ID" value="PHU36394.1"/>
    <property type="molecule type" value="Genomic_DNA"/>
</dbReference>
<dbReference type="PROSITE" id="PS51635">
    <property type="entry name" value="PNPLA"/>
    <property type="match status" value="1"/>
</dbReference>
<keyword evidence="2 4" id="KW-0442">Lipid degradation</keyword>
<dbReference type="PANTHER" id="PTHR14226:SF25">
    <property type="entry name" value="PHOSPHOESTERASE"/>
    <property type="match status" value="1"/>
</dbReference>
<dbReference type="SUPFAM" id="SSF52151">
    <property type="entry name" value="FabD/lysophospholipase-like"/>
    <property type="match status" value="1"/>
</dbReference>
<keyword evidence="7" id="KW-1185">Reference proteome</keyword>
<evidence type="ECO:0000256" key="1">
    <source>
        <dbReference type="ARBA" id="ARBA00022801"/>
    </source>
</evidence>
<dbReference type="Gene3D" id="3.40.1090.10">
    <property type="entry name" value="Cytosolic phospholipase A2 catalytic domain"/>
    <property type="match status" value="2"/>
</dbReference>
<organism evidence="6 7">
    <name type="scientific">Agathobacter ruminis</name>
    <dbReference type="NCBI Taxonomy" id="1712665"/>
    <lineage>
        <taxon>Bacteria</taxon>
        <taxon>Bacillati</taxon>
        <taxon>Bacillota</taxon>
        <taxon>Clostridia</taxon>
        <taxon>Lachnospirales</taxon>
        <taxon>Lachnospiraceae</taxon>
        <taxon>Agathobacter</taxon>
    </lineage>
</organism>
<gene>
    <name evidence="6" type="ORF">CSX02_12495</name>
</gene>
<reference evidence="6 7" key="1">
    <citation type="submission" date="2017-10" db="EMBL/GenBank/DDBJ databases">
        <title>Resolving the taxonomy of Roseburia spp., Eubacterium rectale and Agathobacter spp. through phylogenomic analysis.</title>
        <authorList>
            <person name="Sheridan P.O."/>
            <person name="Walker A.W."/>
            <person name="Duncan S.H."/>
            <person name="Scott K.P."/>
            <person name="Toole P.W.O."/>
            <person name="Luis P."/>
            <person name="Flint H.J."/>
        </authorList>
    </citation>
    <scope>NUCLEOTIDE SEQUENCE [LARGE SCALE GENOMIC DNA]</scope>
    <source>
        <strain evidence="6 7">JK623</strain>
    </source>
</reference>
<dbReference type="Proteomes" id="UP000224563">
    <property type="component" value="Unassembled WGS sequence"/>
</dbReference>
<dbReference type="CDD" id="cd07208">
    <property type="entry name" value="Pat_hypo_Ecoli_yjju_like"/>
    <property type="match status" value="1"/>
</dbReference>
<protein>
    <submittedName>
        <fullName evidence="6">Patatin family protein</fullName>
    </submittedName>
</protein>
<comment type="caution">
    <text evidence="6">The sequence shown here is derived from an EMBL/GenBank/DDBJ whole genome shotgun (WGS) entry which is preliminary data.</text>
</comment>
<comment type="caution">
    <text evidence="4">Lacks conserved residue(s) required for the propagation of feature annotation.</text>
</comment>
<dbReference type="InterPro" id="IPR016035">
    <property type="entry name" value="Acyl_Trfase/lysoPLipase"/>
</dbReference>
<feature type="active site" description="Proton acceptor" evidence="4">
    <location>
        <position position="159"/>
    </location>
</feature>
<proteinExistence type="predicted"/>
<evidence type="ECO:0000256" key="3">
    <source>
        <dbReference type="ARBA" id="ARBA00023098"/>
    </source>
</evidence>
<dbReference type="GO" id="GO:0016787">
    <property type="term" value="F:hydrolase activity"/>
    <property type="evidence" value="ECO:0007669"/>
    <property type="project" value="UniProtKB-UniRule"/>
</dbReference>
<feature type="domain" description="PNPLA" evidence="5">
    <location>
        <begin position="5"/>
        <end position="172"/>
    </location>
</feature>
<evidence type="ECO:0000256" key="4">
    <source>
        <dbReference type="PROSITE-ProRule" id="PRU01161"/>
    </source>
</evidence>
<name>A0A2G3DZH1_9FIRM</name>
<dbReference type="GO" id="GO:0016042">
    <property type="term" value="P:lipid catabolic process"/>
    <property type="evidence" value="ECO:0007669"/>
    <property type="project" value="UniProtKB-UniRule"/>
</dbReference>